<keyword evidence="5 10" id="KW-0067">ATP-binding</keyword>
<dbReference type="GO" id="GO:0004832">
    <property type="term" value="F:valine-tRNA ligase activity"/>
    <property type="evidence" value="ECO:0007669"/>
    <property type="project" value="UniProtKB-EC"/>
</dbReference>
<dbReference type="CDD" id="cd00817">
    <property type="entry name" value="ValRS_core"/>
    <property type="match status" value="1"/>
</dbReference>
<reference evidence="15" key="1">
    <citation type="submission" date="2019-06" db="EMBL/GenBank/DDBJ databases">
        <title>Whole genome shotgun sequence of Cellulomonas cellasea NBRC 3753.</title>
        <authorList>
            <person name="Hosoyama A."/>
            <person name="Uohara A."/>
            <person name="Ohji S."/>
            <person name="Ichikawa N."/>
        </authorList>
    </citation>
    <scope>NUCLEOTIDE SEQUENCE [LARGE SCALE GENOMIC DNA]</scope>
    <source>
        <strain evidence="15">NBRC 3753</strain>
    </source>
</reference>
<feature type="region of interest" description="Disordered" evidence="11">
    <location>
        <begin position="1"/>
        <end position="21"/>
    </location>
</feature>
<evidence type="ECO:0000256" key="1">
    <source>
        <dbReference type="ARBA" id="ARBA00013169"/>
    </source>
</evidence>
<evidence type="ECO:0000259" key="12">
    <source>
        <dbReference type="Pfam" id="PF00133"/>
    </source>
</evidence>
<dbReference type="Pfam" id="PF08264">
    <property type="entry name" value="Anticodon_1"/>
    <property type="match status" value="1"/>
</dbReference>
<dbReference type="EMBL" id="BJLR01000035">
    <property type="protein sequence ID" value="GEA89715.1"/>
    <property type="molecule type" value="Genomic_DNA"/>
</dbReference>
<dbReference type="GO" id="GO:0005524">
    <property type="term" value="F:ATP binding"/>
    <property type="evidence" value="ECO:0007669"/>
    <property type="project" value="UniProtKB-KW"/>
</dbReference>
<evidence type="ECO:0000256" key="2">
    <source>
        <dbReference type="ARBA" id="ARBA00022490"/>
    </source>
</evidence>
<feature type="domain" description="Aminoacyl-tRNA synthetase class Ia" evidence="12">
    <location>
        <begin position="19"/>
        <end position="274"/>
    </location>
</feature>
<dbReference type="InterPro" id="IPR002300">
    <property type="entry name" value="aa-tRNA-synth_Ia"/>
</dbReference>
<keyword evidence="4 10" id="KW-0547">Nucleotide-binding</keyword>
<comment type="catalytic activity">
    <reaction evidence="9">
        <text>tRNA(Val) + L-valine + ATP = L-valyl-tRNA(Val) + AMP + diphosphate</text>
        <dbReference type="Rhea" id="RHEA:10704"/>
        <dbReference type="Rhea" id="RHEA-COMP:9672"/>
        <dbReference type="Rhea" id="RHEA-COMP:9708"/>
        <dbReference type="ChEBI" id="CHEBI:30616"/>
        <dbReference type="ChEBI" id="CHEBI:33019"/>
        <dbReference type="ChEBI" id="CHEBI:57762"/>
        <dbReference type="ChEBI" id="CHEBI:78442"/>
        <dbReference type="ChEBI" id="CHEBI:78537"/>
        <dbReference type="ChEBI" id="CHEBI:456215"/>
        <dbReference type="EC" id="6.1.1.9"/>
    </reaction>
</comment>
<feature type="compositionally biased region" description="Pro residues" evidence="11">
    <location>
        <begin position="1"/>
        <end position="11"/>
    </location>
</feature>
<evidence type="ECO:0000313" key="16">
    <source>
        <dbReference type="Proteomes" id="UP000317046"/>
    </source>
</evidence>
<keyword evidence="16" id="KW-1185">Reference proteome</keyword>
<comment type="similarity">
    <text evidence="10">Belongs to the class-I aminoacyl-tRNA synthetase family.</text>
</comment>
<protein>
    <recommendedName>
        <fullName evidence="1">valine--tRNA ligase</fullName>
        <ecNumber evidence="1">6.1.1.9</ecNumber>
    </recommendedName>
    <alternativeName>
        <fullName evidence="8">Valyl-tRNA synthetase</fullName>
    </alternativeName>
</protein>
<dbReference type="SUPFAM" id="SSF47323">
    <property type="entry name" value="Anticodon-binding domain of a subclass of class I aminoacyl-tRNA synthetases"/>
    <property type="match status" value="1"/>
</dbReference>
<dbReference type="SUPFAM" id="SSF52374">
    <property type="entry name" value="Nucleotidylyl transferase"/>
    <property type="match status" value="1"/>
</dbReference>
<evidence type="ECO:0000256" key="5">
    <source>
        <dbReference type="ARBA" id="ARBA00022840"/>
    </source>
</evidence>
<keyword evidence="7 10" id="KW-0030">Aminoacyl-tRNA synthetase</keyword>
<evidence type="ECO:0000256" key="7">
    <source>
        <dbReference type="ARBA" id="ARBA00023146"/>
    </source>
</evidence>
<dbReference type="InterPro" id="IPR009080">
    <property type="entry name" value="tRNAsynth_Ia_anticodon-bd"/>
</dbReference>
<evidence type="ECO:0000256" key="6">
    <source>
        <dbReference type="ARBA" id="ARBA00022917"/>
    </source>
</evidence>
<sequence>MTASTTPPPTATPTTPRERYRRWQESGAFAPDRTPGSPAWSMILPPPNITGDLHLGHAYEHTLSDTLTRWHRMQGESTLWLPGLDHAAIATNALLERQLRAEGTSRAEIGREEFARRAWAWKDACEAGITTQMRDLGASPDWDRLTFTLDEGPSRVTRTAFTRLFDDGLIHRARRDTLWCPGCATTLSDIEADHAGTQPACSRCRSRLEIRSTPQWYLRTSDLAAAATDAVTGGATRIDPPDALRDYLRWAADLDDWCISRQLWWGHRIPIWYGPGGQTCAFPSDEQIPDSWTQDEDTLDTWFSSALWPLSTLGWPDDTADLRRFYPNSLLVTGNDLIFFWALRMTLLCTYLTGQPPFRRMLFHGMIRDAHGRKMSKSLGNTVDPLPLIAEHGPDALRLALARRSRPGADIPFGDDDLTGARAFLTKLRSITALAGRFGCTWRRTRPAPSHLLDRWLLTRLDAALAPARTGYDAGDLATAGDALTRFAEDDLSGLHLEARKDELYAGDASARAALSYTLTTLLTALHPMLPFTTEELAETLGWSGNLDHEPCPEPGALDPEAAAAGEQLRALRDATRSHRVRQGFSTAPLPARGHGIPLWTELCRIAGLTDTARLTDTAPGPDPASELSVLGGTLTLPARAELDATQRRLLLRRLEHAQTQVDRLSARLADPGFRERAPAASQERARADLDANTREQRRLQAMLELTAG</sequence>
<gene>
    <name evidence="15" type="ORF">CCE01nite_36640</name>
</gene>
<dbReference type="Pfam" id="PF00133">
    <property type="entry name" value="tRNA-synt_1"/>
    <property type="match status" value="2"/>
</dbReference>
<comment type="caution">
    <text evidence="15">The sequence shown here is derived from an EMBL/GenBank/DDBJ whole genome shotgun (WGS) entry which is preliminary data.</text>
</comment>
<dbReference type="InterPro" id="IPR001412">
    <property type="entry name" value="aa-tRNA-synth_I_CS"/>
</dbReference>
<proteinExistence type="inferred from homology"/>
<evidence type="ECO:0000259" key="14">
    <source>
        <dbReference type="Pfam" id="PF10458"/>
    </source>
</evidence>
<keyword evidence="6 10" id="KW-0648">Protein biosynthesis</keyword>
<dbReference type="InterPro" id="IPR037118">
    <property type="entry name" value="Val-tRNA_synth_C_sf"/>
</dbReference>
<dbReference type="EC" id="6.1.1.9" evidence="1"/>
<evidence type="ECO:0000256" key="4">
    <source>
        <dbReference type="ARBA" id="ARBA00022741"/>
    </source>
</evidence>
<dbReference type="InterPro" id="IPR002303">
    <property type="entry name" value="Valyl-tRNA_ligase"/>
</dbReference>
<dbReference type="InterPro" id="IPR013155">
    <property type="entry name" value="M/V/L/I-tRNA-synth_anticd-bd"/>
</dbReference>
<keyword evidence="2" id="KW-0963">Cytoplasm</keyword>
<evidence type="ECO:0000259" key="13">
    <source>
        <dbReference type="Pfam" id="PF08264"/>
    </source>
</evidence>
<dbReference type="Gene3D" id="1.10.730.10">
    <property type="entry name" value="Isoleucyl-tRNA Synthetase, Domain 1"/>
    <property type="match status" value="1"/>
</dbReference>
<dbReference type="GO" id="GO:0006438">
    <property type="term" value="P:valyl-tRNA aminoacylation"/>
    <property type="evidence" value="ECO:0007669"/>
    <property type="project" value="InterPro"/>
</dbReference>
<evidence type="ECO:0000256" key="10">
    <source>
        <dbReference type="RuleBase" id="RU363035"/>
    </source>
</evidence>
<dbReference type="Proteomes" id="UP000317046">
    <property type="component" value="Unassembled WGS sequence"/>
</dbReference>
<dbReference type="AlphaFoldDB" id="A0A4Y3L2L8"/>
<dbReference type="GO" id="GO:0005829">
    <property type="term" value="C:cytosol"/>
    <property type="evidence" value="ECO:0007669"/>
    <property type="project" value="TreeGrafter"/>
</dbReference>
<dbReference type="PANTHER" id="PTHR11946">
    <property type="entry name" value="VALYL-TRNA SYNTHETASES"/>
    <property type="match status" value="1"/>
</dbReference>
<dbReference type="RefSeq" id="WP_084142546.1">
    <property type="nucleotide sequence ID" value="NZ_BJLR01000035.1"/>
</dbReference>
<dbReference type="InterPro" id="IPR014729">
    <property type="entry name" value="Rossmann-like_a/b/a_fold"/>
</dbReference>
<dbReference type="Gene3D" id="1.10.287.380">
    <property type="entry name" value="Valyl-tRNA synthetase, C-terminal domain"/>
    <property type="match status" value="1"/>
</dbReference>
<evidence type="ECO:0000256" key="8">
    <source>
        <dbReference type="ARBA" id="ARBA00029936"/>
    </source>
</evidence>
<keyword evidence="3 10" id="KW-0436">Ligase</keyword>
<dbReference type="PROSITE" id="PS00178">
    <property type="entry name" value="AA_TRNA_LIGASE_I"/>
    <property type="match status" value="1"/>
</dbReference>
<organism evidence="15 16">
    <name type="scientific">Cellulomonas cellasea</name>
    <dbReference type="NCBI Taxonomy" id="43670"/>
    <lineage>
        <taxon>Bacteria</taxon>
        <taxon>Bacillati</taxon>
        <taxon>Actinomycetota</taxon>
        <taxon>Actinomycetes</taxon>
        <taxon>Micrococcales</taxon>
        <taxon>Cellulomonadaceae</taxon>
        <taxon>Cellulomonas</taxon>
    </lineage>
</organism>
<evidence type="ECO:0000256" key="3">
    <source>
        <dbReference type="ARBA" id="ARBA00022598"/>
    </source>
</evidence>
<dbReference type="Gene3D" id="3.40.50.620">
    <property type="entry name" value="HUPs"/>
    <property type="match status" value="1"/>
</dbReference>
<name>A0A4Y3L2L8_9CELL</name>
<feature type="domain" description="Aminoacyl-tRNA synthetase class Ia" evidence="12">
    <location>
        <begin position="290"/>
        <end position="411"/>
    </location>
</feature>
<evidence type="ECO:0000256" key="9">
    <source>
        <dbReference type="ARBA" id="ARBA00047552"/>
    </source>
</evidence>
<dbReference type="InterPro" id="IPR019499">
    <property type="entry name" value="Val-tRNA_synth_tRNA-bd"/>
</dbReference>
<feature type="domain" description="Methionyl/Valyl/Leucyl/Isoleucyl-tRNA synthetase anticodon-binding" evidence="13">
    <location>
        <begin position="454"/>
        <end position="584"/>
    </location>
</feature>
<evidence type="ECO:0000256" key="11">
    <source>
        <dbReference type="SAM" id="MobiDB-lite"/>
    </source>
</evidence>
<accession>A0A4Y3L2L8</accession>
<dbReference type="Pfam" id="PF10458">
    <property type="entry name" value="Val_tRNA-synt_C"/>
    <property type="match status" value="1"/>
</dbReference>
<feature type="domain" description="Valyl-tRNA synthetase tRNA-binding arm" evidence="14">
    <location>
        <begin position="648"/>
        <end position="704"/>
    </location>
</feature>
<dbReference type="PANTHER" id="PTHR11946:SF93">
    <property type="entry name" value="VALINE--TRNA LIGASE, CHLOROPLASTIC_MITOCHONDRIAL 2"/>
    <property type="match status" value="1"/>
</dbReference>
<evidence type="ECO:0000313" key="15">
    <source>
        <dbReference type="EMBL" id="GEA89715.1"/>
    </source>
</evidence>